<gene>
    <name evidence="5" type="ORF">GN958_ATG15135</name>
</gene>
<evidence type="ECO:0000256" key="2">
    <source>
        <dbReference type="ARBA" id="ARBA00022723"/>
    </source>
</evidence>
<feature type="region of interest" description="Disordered" evidence="3">
    <location>
        <begin position="1"/>
        <end position="26"/>
    </location>
</feature>
<evidence type="ECO:0000313" key="5">
    <source>
        <dbReference type="EMBL" id="KAF4135673.1"/>
    </source>
</evidence>
<dbReference type="AlphaFoldDB" id="A0A8S9U5X2"/>
<evidence type="ECO:0000313" key="6">
    <source>
        <dbReference type="Proteomes" id="UP000704712"/>
    </source>
</evidence>
<keyword evidence="2" id="KW-0479">Metal-binding</keyword>
<comment type="caution">
    <text evidence="5">The sequence shown here is derived from an EMBL/GenBank/DDBJ whole genome shotgun (WGS) entry which is preliminary data.</text>
</comment>
<dbReference type="InterPro" id="IPR027806">
    <property type="entry name" value="HARBI1_dom"/>
</dbReference>
<reference evidence="5" key="1">
    <citation type="submission" date="2020-03" db="EMBL/GenBank/DDBJ databases">
        <title>Hybrid Assembly of Korean Phytophthora infestans isolates.</title>
        <authorList>
            <person name="Prokchorchik M."/>
            <person name="Lee Y."/>
            <person name="Seo J."/>
            <person name="Cho J.-H."/>
            <person name="Park Y.-E."/>
            <person name="Jang D.-C."/>
            <person name="Im J.-S."/>
            <person name="Choi J.-G."/>
            <person name="Park H.-J."/>
            <person name="Lee G.-B."/>
            <person name="Lee Y.-G."/>
            <person name="Hong S.-Y."/>
            <person name="Cho K."/>
            <person name="Sohn K.H."/>
        </authorList>
    </citation>
    <scope>NUCLEOTIDE SEQUENCE</scope>
    <source>
        <strain evidence="5">KR_2_A2</strain>
    </source>
</reference>
<accession>A0A8S9U5X2</accession>
<evidence type="ECO:0000259" key="4">
    <source>
        <dbReference type="Pfam" id="PF13359"/>
    </source>
</evidence>
<dbReference type="GO" id="GO:0046872">
    <property type="term" value="F:metal ion binding"/>
    <property type="evidence" value="ECO:0007669"/>
    <property type="project" value="UniProtKB-KW"/>
</dbReference>
<evidence type="ECO:0000256" key="3">
    <source>
        <dbReference type="SAM" id="MobiDB-lite"/>
    </source>
</evidence>
<organism evidence="5 6">
    <name type="scientific">Phytophthora infestans</name>
    <name type="common">Potato late blight agent</name>
    <name type="synonym">Botrytis infestans</name>
    <dbReference type="NCBI Taxonomy" id="4787"/>
    <lineage>
        <taxon>Eukaryota</taxon>
        <taxon>Sar</taxon>
        <taxon>Stramenopiles</taxon>
        <taxon>Oomycota</taxon>
        <taxon>Peronosporomycetes</taxon>
        <taxon>Peronosporales</taxon>
        <taxon>Peronosporaceae</taxon>
        <taxon>Phytophthora</taxon>
    </lineage>
</organism>
<proteinExistence type="predicted"/>
<sequence length="283" mass="31438">MASPPSARTTRGRGRPRNQDVDSVAVSWNDEDEPAAAAAQATTTVQRAPPKNILTLHNIDFDVMLAQDEYDAWFRRHLRCSQPSFRAICSILRGALQGYTVDAYNKLHRFEKKVAMLLHFLATGKGYKGTGLALAQWKDVERGFRAMRGFPGVVGADDGSLFATNRPANYEGFYCGKFYPALNMQAVVDKRCLFMSIDIRPVPWSDQKIWNASLLGKTLDKVIPSGTHMIADAGLWIASGDDEVGFDVPAVPDECREDEDMCVSPVISEIAINKRSDIARYLF</sequence>
<comment type="cofactor">
    <cofactor evidence="1">
        <name>a divalent metal cation</name>
        <dbReference type="ChEBI" id="CHEBI:60240"/>
    </cofactor>
</comment>
<protein>
    <recommendedName>
        <fullName evidence="4">DDE Tnp4 domain-containing protein</fullName>
    </recommendedName>
</protein>
<name>A0A8S9U5X2_PHYIN</name>
<dbReference type="EMBL" id="JAACNO010002079">
    <property type="protein sequence ID" value="KAF4135673.1"/>
    <property type="molecule type" value="Genomic_DNA"/>
</dbReference>
<dbReference type="Proteomes" id="UP000704712">
    <property type="component" value="Unassembled WGS sequence"/>
</dbReference>
<dbReference type="Pfam" id="PF13359">
    <property type="entry name" value="DDE_Tnp_4"/>
    <property type="match status" value="1"/>
</dbReference>
<evidence type="ECO:0000256" key="1">
    <source>
        <dbReference type="ARBA" id="ARBA00001968"/>
    </source>
</evidence>
<feature type="domain" description="DDE Tnp4" evidence="4">
    <location>
        <begin position="158"/>
        <end position="234"/>
    </location>
</feature>